<dbReference type="GO" id="GO:0006369">
    <property type="term" value="P:termination of RNA polymerase II transcription"/>
    <property type="evidence" value="ECO:0007669"/>
    <property type="project" value="InterPro"/>
</dbReference>
<dbReference type="GO" id="GO:0007034">
    <property type="term" value="P:vacuolar transport"/>
    <property type="evidence" value="ECO:0007669"/>
    <property type="project" value="UniProtKB-ARBA"/>
</dbReference>
<feature type="region of interest" description="Disordered" evidence="2">
    <location>
        <begin position="283"/>
        <end position="311"/>
    </location>
</feature>
<dbReference type="Pfam" id="PF04818">
    <property type="entry name" value="CID"/>
    <property type="match status" value="1"/>
</dbReference>
<name>A0A093VKB6_TALMA</name>
<proteinExistence type="predicted"/>
<evidence type="ECO:0000259" key="4">
    <source>
        <dbReference type="PROSITE" id="PS51391"/>
    </source>
</evidence>
<dbReference type="Pfam" id="PF11526">
    <property type="entry name" value="Pfc11_Clp1_ID"/>
    <property type="match status" value="1"/>
</dbReference>
<sequence length="639" mass="69573">MSSGLPSDEVAEDYKNSLEDLTTNDKFQISNLTVIAKENTEHAMAISRVLENHIRTTPPSQKLPALYVVDSVVKNVGTPYTLFLGRNLYQTFMNAYTLVDQQTRRKLDEMLKTWKEPVPGSLDPRPVFPVDITRSIENALIKARTAALQQQQRNQPQDSLARGRNSATPPSWTHTLTPSQGASHRYPPASSQAGHGSMNGHSQGNGSESHTPQQGQNVDLAALHRDIENLIGTARAEFAANPFDVSIQQRLKALLDLQAILQRQQLPPDQLKLVRDQVSALAPPKPAATQPFSHPNVPIPNISTPSTQPIPRATPQPNLAALLNPNTLASLIQATANRQQSTPTPAIGGIVPQIQPSTTPQPAATPVAENPLIASLRARGLLPPVPSTGTPPTGASFSLPFLVPGQTPAASVSTPQSTTDITINVHMSTASIKIPRPVLINSLYDAKNNRCGTCGRRFISTEEGKQQKARHLDWHFRTNQRMTDSIKRGQNRSWYVDERDWIKSREFDDDSGVAGTGGTGTTTAEEEAAKKQPQKQWIRAPNDVTLRNAPCPICQEKFESTWSEDVQDWIWQDALKVGNRVYHASCYAEVTKDGSATSAAARAGTPSGRTGTPDSVLGKRKAEDTDSPGSKVRIKTEPA</sequence>
<dbReference type="Pfam" id="PF21936">
    <property type="entry name" value="Pcf11_C"/>
    <property type="match status" value="1"/>
</dbReference>
<protein>
    <submittedName>
        <fullName evidence="5">Uncharacterized protein C4G9.04c</fullName>
    </submittedName>
</protein>
<dbReference type="PROSITE" id="PS50179">
    <property type="entry name" value="VHS"/>
    <property type="match status" value="1"/>
</dbReference>
<feature type="domain" description="CID" evidence="4">
    <location>
        <begin position="6"/>
        <end position="144"/>
    </location>
</feature>
<dbReference type="PANTHER" id="PTHR15921">
    <property type="entry name" value="PRE-MRNA CLEAVAGE COMPLEX II"/>
    <property type="match status" value="1"/>
</dbReference>
<dbReference type="InterPro" id="IPR021605">
    <property type="entry name" value="Pcf11_Clp1-ID"/>
</dbReference>
<dbReference type="GO" id="GO:0005737">
    <property type="term" value="C:cytoplasm"/>
    <property type="evidence" value="ECO:0007669"/>
    <property type="project" value="TreeGrafter"/>
</dbReference>
<dbReference type="InterPro" id="IPR054127">
    <property type="entry name" value="Pcf11_C"/>
</dbReference>
<comment type="caution">
    <text evidence="5">The sequence shown here is derived from an EMBL/GenBank/DDBJ whole genome shotgun (WGS) entry which is preliminary data.</text>
</comment>
<dbReference type="InterPro" id="IPR002014">
    <property type="entry name" value="VHS_dom"/>
</dbReference>
<organism evidence="5">
    <name type="scientific">Talaromyces marneffei PM1</name>
    <dbReference type="NCBI Taxonomy" id="1077442"/>
    <lineage>
        <taxon>Eukaryota</taxon>
        <taxon>Fungi</taxon>
        <taxon>Dikarya</taxon>
        <taxon>Ascomycota</taxon>
        <taxon>Pezizomycotina</taxon>
        <taxon>Eurotiomycetes</taxon>
        <taxon>Eurotiomycetidae</taxon>
        <taxon>Eurotiales</taxon>
        <taxon>Trichocomaceae</taxon>
        <taxon>Talaromyces</taxon>
        <taxon>Talaromyces sect. Talaromyces</taxon>
    </lineage>
</organism>
<evidence type="ECO:0000259" key="3">
    <source>
        <dbReference type="PROSITE" id="PS50179"/>
    </source>
</evidence>
<dbReference type="eggNOG" id="KOG2071">
    <property type="taxonomic scope" value="Eukaryota"/>
</dbReference>
<evidence type="ECO:0000256" key="2">
    <source>
        <dbReference type="SAM" id="MobiDB-lite"/>
    </source>
</evidence>
<dbReference type="GO" id="GO:0035091">
    <property type="term" value="F:phosphatidylinositol binding"/>
    <property type="evidence" value="ECO:0007669"/>
    <property type="project" value="InterPro"/>
</dbReference>
<dbReference type="InterPro" id="IPR006569">
    <property type="entry name" value="CID_dom"/>
</dbReference>
<dbReference type="InterPro" id="IPR045154">
    <property type="entry name" value="PCF11-like"/>
</dbReference>
<accession>A0A093VKB6</accession>
<dbReference type="GO" id="GO:0043130">
    <property type="term" value="F:ubiquitin binding"/>
    <property type="evidence" value="ECO:0007669"/>
    <property type="project" value="InterPro"/>
</dbReference>
<dbReference type="GO" id="GO:0003729">
    <property type="term" value="F:mRNA binding"/>
    <property type="evidence" value="ECO:0007669"/>
    <property type="project" value="InterPro"/>
</dbReference>
<dbReference type="InterPro" id="IPR008942">
    <property type="entry name" value="ENTH_VHS"/>
</dbReference>
<dbReference type="GO" id="GO:0031124">
    <property type="term" value="P:mRNA 3'-end processing"/>
    <property type="evidence" value="ECO:0007669"/>
    <property type="project" value="InterPro"/>
</dbReference>
<dbReference type="InterPro" id="IPR047415">
    <property type="entry name" value="Pcf11_CID"/>
</dbReference>
<dbReference type="Gene3D" id="1.25.40.90">
    <property type="match status" value="1"/>
</dbReference>
<dbReference type="GO" id="GO:0016192">
    <property type="term" value="P:vesicle-mediated transport"/>
    <property type="evidence" value="ECO:0007669"/>
    <property type="project" value="UniProtKB-ARBA"/>
</dbReference>
<dbReference type="AlphaFoldDB" id="A0A093VKB6"/>
<feature type="region of interest" description="Disordered" evidence="2">
    <location>
        <begin position="146"/>
        <end position="214"/>
    </location>
</feature>
<feature type="region of interest" description="Disordered" evidence="2">
    <location>
        <begin position="507"/>
        <end position="535"/>
    </location>
</feature>
<dbReference type="SMART" id="SM00582">
    <property type="entry name" value="RPR"/>
    <property type="match status" value="1"/>
</dbReference>
<reference evidence="5" key="1">
    <citation type="journal article" date="2014" name="PLoS Genet.">
        <title>Signature Gene Expression Reveals Novel Clues to the Molecular Mechanisms of Dimorphic Transition in Penicillium marneffei.</title>
        <authorList>
            <person name="Yang E."/>
            <person name="Wang G."/>
            <person name="Cai J."/>
            <person name="Woo P.C."/>
            <person name="Lau S.K."/>
            <person name="Yuen K.-Y."/>
            <person name="Chow W.-N."/>
            <person name="Lin X."/>
        </authorList>
    </citation>
    <scope>NUCLEOTIDE SEQUENCE [LARGE SCALE GENOMIC DNA]</scope>
    <source>
        <strain evidence="5">PM1</strain>
    </source>
</reference>
<dbReference type="CDD" id="cd16982">
    <property type="entry name" value="CID_Pcf11"/>
    <property type="match status" value="1"/>
</dbReference>
<dbReference type="EMBL" id="JPOX01000016">
    <property type="protein sequence ID" value="KFX47111.1"/>
    <property type="molecule type" value="Genomic_DNA"/>
</dbReference>
<comment type="subunit">
    <text evidence="1">Component of the ESCRT-0 complex composed of HSE1 and VPS27.</text>
</comment>
<gene>
    <name evidence="5" type="ORF">GQ26_0161470</name>
</gene>
<dbReference type="HOGENOM" id="CLU_015606_0_0_1"/>
<feature type="compositionally biased region" description="Polar residues" evidence="2">
    <location>
        <begin position="189"/>
        <end position="214"/>
    </location>
</feature>
<dbReference type="GO" id="GO:0000993">
    <property type="term" value="F:RNA polymerase II complex binding"/>
    <property type="evidence" value="ECO:0007669"/>
    <property type="project" value="InterPro"/>
</dbReference>
<feature type="compositionally biased region" description="Low complexity" evidence="2">
    <location>
        <begin position="594"/>
        <end position="613"/>
    </location>
</feature>
<dbReference type="GO" id="GO:0005849">
    <property type="term" value="C:mRNA cleavage factor complex"/>
    <property type="evidence" value="ECO:0007669"/>
    <property type="project" value="InterPro"/>
</dbReference>
<dbReference type="SUPFAM" id="SSF48464">
    <property type="entry name" value="ENTH/VHS domain"/>
    <property type="match status" value="1"/>
</dbReference>
<dbReference type="PANTHER" id="PTHR15921:SF3">
    <property type="entry name" value="PRE-MRNA CLEAVAGE COMPLEX 2 PROTEIN PCF11"/>
    <property type="match status" value="1"/>
</dbReference>
<evidence type="ECO:0000313" key="5">
    <source>
        <dbReference type="EMBL" id="KFX47111.1"/>
    </source>
</evidence>
<evidence type="ECO:0000256" key="1">
    <source>
        <dbReference type="ARBA" id="ARBA00011446"/>
    </source>
</evidence>
<dbReference type="FunFam" id="1.25.40.90:FF:000016">
    <property type="entry name" value="mRNA cleavage factor complex component Pcf11"/>
    <property type="match status" value="1"/>
</dbReference>
<feature type="compositionally biased region" description="Polar residues" evidence="2">
    <location>
        <begin position="165"/>
        <end position="182"/>
    </location>
</feature>
<feature type="region of interest" description="Disordered" evidence="2">
    <location>
        <begin position="593"/>
        <end position="639"/>
    </location>
</feature>
<feature type="domain" description="VHS" evidence="3">
    <location>
        <begin position="16"/>
        <end position="125"/>
    </location>
</feature>
<dbReference type="PROSITE" id="PS51391">
    <property type="entry name" value="CID"/>
    <property type="match status" value="1"/>
</dbReference>